<dbReference type="InterPro" id="IPR015422">
    <property type="entry name" value="PyrdxlP-dep_Trfase_small"/>
</dbReference>
<reference evidence="3" key="1">
    <citation type="journal article" date="2020" name="mSystems">
        <title>Genome- and Community-Level Interaction Insights into Carbon Utilization and Element Cycling Functions of Hydrothermarchaeota in Hydrothermal Sediment.</title>
        <authorList>
            <person name="Zhou Z."/>
            <person name="Liu Y."/>
            <person name="Xu W."/>
            <person name="Pan J."/>
            <person name="Luo Z.H."/>
            <person name="Li M."/>
        </authorList>
    </citation>
    <scope>NUCLEOTIDE SEQUENCE [LARGE SCALE GENOMIC DNA]</scope>
    <source>
        <strain evidence="3">SpSt-479</strain>
    </source>
</reference>
<dbReference type="SUPFAM" id="SSF53383">
    <property type="entry name" value="PLP-dependent transferases"/>
    <property type="match status" value="1"/>
</dbReference>
<dbReference type="PANTHER" id="PTHR43586:SF8">
    <property type="entry name" value="CYSTEINE DESULFURASE 1, CHLOROPLASTIC"/>
    <property type="match status" value="1"/>
</dbReference>
<evidence type="ECO:0000313" key="3">
    <source>
        <dbReference type="EMBL" id="HFI90140.1"/>
    </source>
</evidence>
<dbReference type="InterPro" id="IPR015421">
    <property type="entry name" value="PyrdxlP-dep_Trfase_major"/>
</dbReference>
<dbReference type="GO" id="GO:0008483">
    <property type="term" value="F:transaminase activity"/>
    <property type="evidence" value="ECO:0007669"/>
    <property type="project" value="UniProtKB-KW"/>
</dbReference>
<keyword evidence="3" id="KW-0032">Aminotransferase</keyword>
<keyword evidence="3" id="KW-0808">Transferase</keyword>
<evidence type="ECO:0000256" key="1">
    <source>
        <dbReference type="ARBA" id="ARBA00022898"/>
    </source>
</evidence>
<organism evidence="3">
    <name type="scientific">Ignavibacterium album</name>
    <dbReference type="NCBI Taxonomy" id="591197"/>
    <lineage>
        <taxon>Bacteria</taxon>
        <taxon>Pseudomonadati</taxon>
        <taxon>Ignavibacteriota</taxon>
        <taxon>Ignavibacteria</taxon>
        <taxon>Ignavibacteriales</taxon>
        <taxon>Ignavibacteriaceae</taxon>
        <taxon>Ignavibacterium</taxon>
    </lineage>
</organism>
<evidence type="ECO:0000259" key="2">
    <source>
        <dbReference type="Pfam" id="PF00266"/>
    </source>
</evidence>
<gene>
    <name evidence="3" type="ORF">ENS31_01270</name>
</gene>
<feature type="domain" description="Aminotransferase class V" evidence="2">
    <location>
        <begin position="33"/>
        <end position="439"/>
    </location>
</feature>
<dbReference type="InterPro" id="IPR015424">
    <property type="entry name" value="PyrdxlP-dep_Trfase"/>
</dbReference>
<proteinExistence type="predicted"/>
<dbReference type="Pfam" id="PF00266">
    <property type="entry name" value="Aminotran_5"/>
    <property type="match status" value="1"/>
</dbReference>
<dbReference type="InterPro" id="IPR000192">
    <property type="entry name" value="Aminotrans_V_dom"/>
</dbReference>
<keyword evidence="1" id="KW-0663">Pyridoxal phosphate</keyword>
<dbReference type="AlphaFoldDB" id="A0A7V3E5Q0"/>
<dbReference type="EMBL" id="DSUJ01000002">
    <property type="protein sequence ID" value="HFI90140.1"/>
    <property type="molecule type" value="Genomic_DNA"/>
</dbReference>
<dbReference type="Gene3D" id="3.40.640.10">
    <property type="entry name" value="Type I PLP-dependent aspartate aminotransferase-like (Major domain)"/>
    <property type="match status" value="1"/>
</dbReference>
<accession>A0A7V3E5Q0</accession>
<dbReference type="Gene3D" id="3.90.1150.10">
    <property type="entry name" value="Aspartate Aminotransferase, domain 1"/>
    <property type="match status" value="1"/>
</dbReference>
<name>A0A7V3E5Q0_9BACT</name>
<comment type="caution">
    <text evidence="3">The sequence shown here is derived from an EMBL/GenBank/DDBJ whole genome shotgun (WGS) entry which is preliminary data.</text>
</comment>
<dbReference type="PANTHER" id="PTHR43586">
    <property type="entry name" value="CYSTEINE DESULFURASE"/>
    <property type="match status" value="1"/>
</dbReference>
<sequence length="497" mass="56334">MSDLEKYFGQFRKNIVGIDATFQSPYGEQKLVYSDWIASGRLYRPIEEKLLNTFGPLVGNTHSEASETGTMMTLSYHEAHKVIKKHCNAGPDDVIITAGSGMTAMVRKFQRILGLVVPEQLIDYLKLPEELRPVVFITHMEHHSNHTSWLETIADVVIIQPNDEGLVDISDLEKQLEKHKNRKLKIGAFTAASNVTGIEPPIYELAKLMHQHGGFCFVDFACAAPYVRIDMHPDNPEAKLDAIFFSPHKFLGGPGTSGVLIFDSKLYKNKVPDLPGGGTVEWTNPWGQHKFSSNIEIREDGGTPAFLQTIKAALAIKLKEEMGVENIRAREDELVKIAFEGLRKIPNLHILADNVEHRLGAISFYVDDIHYNLIVKLLNDRFGVQVRGGCSCAGTYGHYLLHVDPNRSRRITEKIDEGDLSEKPGWVRLSLHPTMTNDELYFIIDAIDQIVLNINHWSKDYWYDKTKNEFFHKTYDGKETEKIKSWFELGVVETVED</sequence>
<protein>
    <submittedName>
        <fullName evidence="3">Aminotransferase class V-fold PLP-dependent enzyme</fullName>
    </submittedName>
</protein>